<keyword evidence="1" id="KW-0812">Transmembrane</keyword>
<accession>A0A0W8F3A3</accession>
<evidence type="ECO:0000256" key="1">
    <source>
        <dbReference type="SAM" id="Phobius"/>
    </source>
</evidence>
<proteinExistence type="predicted"/>
<organism evidence="2">
    <name type="scientific">hydrocarbon metagenome</name>
    <dbReference type="NCBI Taxonomy" id="938273"/>
    <lineage>
        <taxon>unclassified sequences</taxon>
        <taxon>metagenomes</taxon>
        <taxon>ecological metagenomes</taxon>
    </lineage>
</organism>
<keyword evidence="1" id="KW-0472">Membrane</keyword>
<reference evidence="2" key="1">
    <citation type="journal article" date="2015" name="Proc. Natl. Acad. Sci. U.S.A.">
        <title>Networks of energetic and metabolic interactions define dynamics in microbial communities.</title>
        <authorList>
            <person name="Embree M."/>
            <person name="Liu J.K."/>
            <person name="Al-Bassam M.M."/>
            <person name="Zengler K."/>
        </authorList>
    </citation>
    <scope>NUCLEOTIDE SEQUENCE</scope>
</reference>
<gene>
    <name evidence="2" type="ORF">ASZ90_015013</name>
</gene>
<evidence type="ECO:0008006" key="3">
    <source>
        <dbReference type="Google" id="ProtNLM"/>
    </source>
</evidence>
<evidence type="ECO:0000313" key="2">
    <source>
        <dbReference type="EMBL" id="KUG15337.1"/>
    </source>
</evidence>
<sequence>MNDDAISPVVAVMMILVVIVTLFSIWNATYLPDLKQSAEVGHIREVEASFHTIDENIRNMIVLRRTGVMTVTVPLGGGDIVIHQSRSGGNLTLGHPEKVITVENSTVTRETSVIPITYSPVSNFWQNIGYEWRYGIVNVTKGSVSTPRFYGNYSQAKDDWFTGMVNREGQEIFLANIIAAPHLSVSGNGIAQVRMEGQPGIVFIADVGNPINLTVDTSTEYGKKVNESVSSELYGYWNQAEGRYSITDSSVSLYNLTISIR</sequence>
<name>A0A0W8F3A3_9ZZZZ</name>
<dbReference type="AlphaFoldDB" id="A0A0W8F3A3"/>
<comment type="caution">
    <text evidence="2">The sequence shown here is derived from an EMBL/GenBank/DDBJ whole genome shotgun (WGS) entry which is preliminary data.</text>
</comment>
<keyword evidence="1" id="KW-1133">Transmembrane helix</keyword>
<protein>
    <recommendedName>
        <fullName evidence="3">Archaeal Type IV pilin N-terminal domain-containing protein</fullName>
    </recommendedName>
</protein>
<feature type="transmembrane region" description="Helical" evidence="1">
    <location>
        <begin position="6"/>
        <end position="26"/>
    </location>
</feature>
<dbReference type="EMBL" id="LNQE01001563">
    <property type="protein sequence ID" value="KUG15337.1"/>
    <property type="molecule type" value="Genomic_DNA"/>
</dbReference>